<dbReference type="EMBL" id="JXLC01000013">
    <property type="protein sequence ID" value="OJG91555.1"/>
    <property type="molecule type" value="Genomic_DNA"/>
</dbReference>
<dbReference type="Proteomes" id="UP000183039">
    <property type="component" value="Unassembled WGS sequence"/>
</dbReference>
<sequence>MENYPWQEKEFLHGVLSWAVLQHNTLDKIVELINCIHESLISDIHFCLSKEIVNCA</sequence>
<comment type="caution">
    <text evidence="1">The sequence shown here is derived from an EMBL/GenBank/DDBJ whole genome shotgun (WGS) entry which is preliminary data.</text>
</comment>
<proteinExistence type="predicted"/>
<evidence type="ECO:0000313" key="1">
    <source>
        <dbReference type="EMBL" id="OJG91555.1"/>
    </source>
</evidence>
<protein>
    <submittedName>
        <fullName evidence="1">Uncharacterized protein</fullName>
    </submittedName>
</protein>
<name>A0AA91GAH0_9ENTE</name>
<dbReference type="AlphaFoldDB" id="A0AA91GAH0"/>
<gene>
    <name evidence="1" type="ORF">RV15_GL000641</name>
</gene>
<evidence type="ECO:0000313" key="2">
    <source>
        <dbReference type="Proteomes" id="UP000183039"/>
    </source>
</evidence>
<organism evidence="1 2">
    <name type="scientific">Enterococcus silesiacus</name>
    <dbReference type="NCBI Taxonomy" id="332949"/>
    <lineage>
        <taxon>Bacteria</taxon>
        <taxon>Bacillati</taxon>
        <taxon>Bacillota</taxon>
        <taxon>Bacilli</taxon>
        <taxon>Lactobacillales</taxon>
        <taxon>Enterococcaceae</taxon>
        <taxon>Enterococcus</taxon>
    </lineage>
</organism>
<reference evidence="1 2" key="1">
    <citation type="submission" date="2014-12" db="EMBL/GenBank/DDBJ databases">
        <title>Draft genome sequences of 29 type strains of Enterococci.</title>
        <authorList>
            <person name="Zhong Z."/>
            <person name="Sun Z."/>
            <person name="Liu W."/>
            <person name="Zhang W."/>
            <person name="Zhang H."/>
        </authorList>
    </citation>
    <scope>NUCLEOTIDE SEQUENCE [LARGE SCALE GENOMIC DNA]</scope>
    <source>
        <strain evidence="1 2">DSM 22801</strain>
    </source>
</reference>
<accession>A0AA91GAH0</accession>